<name>A0A9P4KDI6_9PLEO</name>
<proteinExistence type="predicted"/>
<comment type="caution">
    <text evidence="3">The sequence shown here is derived from an EMBL/GenBank/DDBJ whole genome shotgun (WGS) entry which is preliminary data.</text>
</comment>
<dbReference type="PANTHER" id="PTHR28086:SF1">
    <property type="entry name" value="CU(2+) SUPPRESSING AND BLEOMYCIN SENSITIVE PROTEIN 1"/>
    <property type="match status" value="1"/>
</dbReference>
<dbReference type="AlphaFoldDB" id="A0A9P4KDI6"/>
<protein>
    <submittedName>
        <fullName evidence="3">Uncharacterized protein</fullName>
    </submittedName>
</protein>
<keyword evidence="4" id="KW-1185">Reference proteome</keyword>
<evidence type="ECO:0000313" key="3">
    <source>
        <dbReference type="EMBL" id="KAF2266686.1"/>
    </source>
</evidence>
<keyword evidence="1" id="KW-0175">Coiled coil</keyword>
<dbReference type="Proteomes" id="UP000800093">
    <property type="component" value="Unassembled WGS sequence"/>
</dbReference>
<feature type="compositionally biased region" description="Basic and acidic residues" evidence="2">
    <location>
        <begin position="457"/>
        <end position="467"/>
    </location>
</feature>
<evidence type="ECO:0000256" key="2">
    <source>
        <dbReference type="SAM" id="MobiDB-lite"/>
    </source>
</evidence>
<accession>A0A9P4KDI6</accession>
<evidence type="ECO:0000313" key="4">
    <source>
        <dbReference type="Proteomes" id="UP000800093"/>
    </source>
</evidence>
<feature type="region of interest" description="Disordered" evidence="2">
    <location>
        <begin position="457"/>
        <end position="477"/>
    </location>
</feature>
<dbReference type="PANTHER" id="PTHR28086">
    <property type="entry name" value="UPF0662 PROTEIN YPL260W"/>
    <property type="match status" value="1"/>
</dbReference>
<dbReference type="Pfam" id="PF10303">
    <property type="entry name" value="DUF2408"/>
    <property type="match status" value="2"/>
</dbReference>
<reference evidence="4" key="1">
    <citation type="journal article" date="2020" name="Stud. Mycol.">
        <title>101 Dothideomycetes genomes: A test case for predicting lifestyles and emergence of pathogens.</title>
        <authorList>
            <person name="Haridas S."/>
            <person name="Albert R."/>
            <person name="Binder M."/>
            <person name="Bloem J."/>
            <person name="LaButti K."/>
            <person name="Salamov A."/>
            <person name="Andreopoulos B."/>
            <person name="Baker S."/>
            <person name="Barry K."/>
            <person name="Bills G."/>
            <person name="Bluhm B."/>
            <person name="Cannon C."/>
            <person name="Castanera R."/>
            <person name="Culley D."/>
            <person name="Daum C."/>
            <person name="Ezra D."/>
            <person name="Gonzalez J."/>
            <person name="Henrissat B."/>
            <person name="Kuo A."/>
            <person name="Liang C."/>
            <person name="Lipzen A."/>
            <person name="Lutzoni F."/>
            <person name="Magnuson J."/>
            <person name="Mondo S."/>
            <person name="Nolan M."/>
            <person name="Ohm R."/>
            <person name="Pangilinan J."/>
            <person name="Park H.-J."/>
            <person name="Ramirez L."/>
            <person name="Alfaro M."/>
            <person name="Sun H."/>
            <person name="Tritt A."/>
            <person name="Yoshinaga Y."/>
            <person name="Zwiers L.-H."/>
            <person name="Turgeon B."/>
            <person name="Goodwin S."/>
            <person name="Spatafora J."/>
            <person name="Crous P."/>
            <person name="Grigoriev I."/>
        </authorList>
    </citation>
    <scope>NUCLEOTIDE SEQUENCE [LARGE SCALE GENOMIC DNA]</scope>
    <source>
        <strain evidence="4">CBS 304.66</strain>
    </source>
</reference>
<dbReference type="EMBL" id="ML986596">
    <property type="protein sequence ID" value="KAF2266686.1"/>
    <property type="molecule type" value="Genomic_DNA"/>
</dbReference>
<gene>
    <name evidence="3" type="ORF">CC78DRAFT_513345</name>
</gene>
<feature type="coiled-coil region" evidence="1">
    <location>
        <begin position="151"/>
        <end position="178"/>
    </location>
</feature>
<organism evidence="3 4">
    <name type="scientific">Lojkania enalia</name>
    <dbReference type="NCBI Taxonomy" id="147567"/>
    <lineage>
        <taxon>Eukaryota</taxon>
        <taxon>Fungi</taxon>
        <taxon>Dikarya</taxon>
        <taxon>Ascomycota</taxon>
        <taxon>Pezizomycotina</taxon>
        <taxon>Dothideomycetes</taxon>
        <taxon>Pleosporomycetidae</taxon>
        <taxon>Pleosporales</taxon>
        <taxon>Pleosporales incertae sedis</taxon>
        <taxon>Lojkania</taxon>
    </lineage>
</organism>
<dbReference type="OrthoDB" id="2011986at2759"/>
<dbReference type="InterPro" id="IPR018810">
    <property type="entry name" value="UPF0662"/>
</dbReference>
<sequence length="477" mass="54398">MTDSPAPRIPPDPKEQPILDKLLAIRHNLELLKQDRSTYVKSQDVIELYNQVIEQVVILNGIRTTKRLEQNRVDTVLDDCFQLISLSFLTIGRNHEPPAVYAFVSTTKRLLDHLKEATYYSPKDLESIGARLQDCRRYIARGKDSHSPHLLTLLESRIEACEQRLAELELSHSHLTSDLVPKYDKLVSILRSLSACNTRTKFPNAEVDDYLEQLKAVAEELKPYGIVPYESTGSKEEKLAEMAEKLKLSMEHPEPAPEAKTLIETLLQRCFVWCALTKKKQGYIAPAFKETYDKLLEIRNKLEKLSLTHAWSLRETDLYTYQRQLDRVDESRVDGNFVDTLGRPAELYEQRTLLYLLRKSYATIYHLIISSEPVSEALLPIYNQLTTLKKCLIEVKKNGGVSSPRELYPYSMKLNSIDNMRMDGKFMIGSDIPEGQGSVTQLLEECFELAYDLRNDAEDSTSEEKSGGSESGAEGQT</sequence>
<dbReference type="GO" id="GO:0005737">
    <property type="term" value="C:cytoplasm"/>
    <property type="evidence" value="ECO:0007669"/>
    <property type="project" value="TreeGrafter"/>
</dbReference>
<dbReference type="GO" id="GO:0005634">
    <property type="term" value="C:nucleus"/>
    <property type="evidence" value="ECO:0007669"/>
    <property type="project" value="TreeGrafter"/>
</dbReference>
<evidence type="ECO:0000256" key="1">
    <source>
        <dbReference type="SAM" id="Coils"/>
    </source>
</evidence>